<dbReference type="Proteomes" id="UP000092247">
    <property type="component" value="Unassembled WGS sequence"/>
</dbReference>
<evidence type="ECO:0000313" key="1">
    <source>
        <dbReference type="EMBL" id="OBU11705.1"/>
    </source>
</evidence>
<proteinExistence type="predicted"/>
<sequence length="64" mass="7073">MGERMKHFKIDAKGCGESAVVTVEYGRLLAEAKRVGALRKIAITGRGNVRQIKTIAKIFMRALN</sequence>
<protein>
    <submittedName>
        <fullName evidence="1">Uncharacterized protein</fullName>
    </submittedName>
</protein>
<dbReference type="EMBL" id="LZEX01000001">
    <property type="protein sequence ID" value="OBU11705.1"/>
    <property type="molecule type" value="Genomic_DNA"/>
</dbReference>
<gene>
    <name evidence="1" type="ORF">AYY17_03100</name>
</gene>
<accession>A0A1B8HQD3</accession>
<dbReference type="AlphaFoldDB" id="A0A1B8HQD3"/>
<evidence type="ECO:0000313" key="2">
    <source>
        <dbReference type="Proteomes" id="UP000092247"/>
    </source>
</evidence>
<reference evidence="1 2" key="1">
    <citation type="submission" date="2016-06" db="EMBL/GenBank/DDBJ databases">
        <authorList>
            <person name="Kjaerup R.B."/>
            <person name="Dalgaard T.S."/>
            <person name="Juul-Madsen H.R."/>
        </authorList>
    </citation>
    <scope>NUCLEOTIDE SEQUENCE [LARGE SCALE GENOMIC DNA]</scope>
    <source>
        <strain evidence="1 2">GCSL-Mp3</strain>
    </source>
</reference>
<name>A0A1B8HQD3_9GAMM</name>
<comment type="caution">
    <text evidence="1">The sequence shown here is derived from an EMBL/GenBank/DDBJ whole genome shotgun (WGS) entry which is preliminary data.</text>
</comment>
<organism evidence="1 2">
    <name type="scientific">Morganella psychrotolerans</name>
    <dbReference type="NCBI Taxonomy" id="368603"/>
    <lineage>
        <taxon>Bacteria</taxon>
        <taxon>Pseudomonadati</taxon>
        <taxon>Pseudomonadota</taxon>
        <taxon>Gammaproteobacteria</taxon>
        <taxon>Enterobacterales</taxon>
        <taxon>Morganellaceae</taxon>
        <taxon>Morganella</taxon>
    </lineage>
</organism>